<accession>A0A1Z5SAU7</accession>
<dbReference type="InParanoid" id="A0A1Z5SAU7"/>
<keyword evidence="2" id="KW-1185">Reference proteome</keyword>
<reference evidence="1 2" key="1">
    <citation type="journal article" date="2009" name="Nature">
        <title>The Sorghum bicolor genome and the diversification of grasses.</title>
        <authorList>
            <person name="Paterson A.H."/>
            <person name="Bowers J.E."/>
            <person name="Bruggmann R."/>
            <person name="Dubchak I."/>
            <person name="Grimwood J."/>
            <person name="Gundlach H."/>
            <person name="Haberer G."/>
            <person name="Hellsten U."/>
            <person name="Mitros T."/>
            <person name="Poliakov A."/>
            <person name="Schmutz J."/>
            <person name="Spannagl M."/>
            <person name="Tang H."/>
            <person name="Wang X."/>
            <person name="Wicker T."/>
            <person name="Bharti A.K."/>
            <person name="Chapman J."/>
            <person name="Feltus F.A."/>
            <person name="Gowik U."/>
            <person name="Grigoriev I.V."/>
            <person name="Lyons E."/>
            <person name="Maher C.A."/>
            <person name="Martis M."/>
            <person name="Narechania A."/>
            <person name="Otillar R.P."/>
            <person name="Penning B.W."/>
            <person name="Salamov A.A."/>
            <person name="Wang Y."/>
            <person name="Zhang L."/>
            <person name="Carpita N.C."/>
            <person name="Freeling M."/>
            <person name="Gingle A.R."/>
            <person name="Hash C.T."/>
            <person name="Keller B."/>
            <person name="Klein P."/>
            <person name="Kresovich S."/>
            <person name="McCann M.C."/>
            <person name="Ming R."/>
            <person name="Peterson D.G."/>
            <person name="Mehboob-ur-Rahman"/>
            <person name="Ware D."/>
            <person name="Westhoff P."/>
            <person name="Mayer K.F."/>
            <person name="Messing J."/>
            <person name="Rokhsar D.S."/>
        </authorList>
    </citation>
    <scope>NUCLEOTIDE SEQUENCE [LARGE SCALE GENOMIC DNA]</scope>
    <source>
        <strain evidence="2">cv. BTx623</strain>
    </source>
</reference>
<reference evidence="2" key="2">
    <citation type="journal article" date="2018" name="Plant J.">
        <title>The Sorghum bicolor reference genome: improved assembly, gene annotations, a transcriptome atlas, and signatures of genome organization.</title>
        <authorList>
            <person name="McCormick R.F."/>
            <person name="Truong S.K."/>
            <person name="Sreedasyam A."/>
            <person name="Jenkins J."/>
            <person name="Shu S."/>
            <person name="Sims D."/>
            <person name="Kennedy M."/>
            <person name="Amirebrahimi M."/>
            <person name="Weers B.D."/>
            <person name="McKinley B."/>
            <person name="Mattison A."/>
            <person name="Morishige D.T."/>
            <person name="Grimwood J."/>
            <person name="Schmutz J."/>
            <person name="Mullet J.E."/>
        </authorList>
    </citation>
    <scope>NUCLEOTIDE SEQUENCE [LARGE SCALE GENOMIC DNA]</scope>
    <source>
        <strain evidence="2">cv. BTx623</strain>
    </source>
</reference>
<evidence type="ECO:0000313" key="1">
    <source>
        <dbReference type="EMBL" id="OQU92936.1"/>
    </source>
</evidence>
<dbReference type="Proteomes" id="UP000000768">
    <property type="component" value="Chromosome 1"/>
</dbReference>
<protein>
    <submittedName>
        <fullName evidence="1">Uncharacterized protein</fullName>
    </submittedName>
</protein>
<dbReference type="OMA" id="EWINEAT"/>
<organism evidence="1 2">
    <name type="scientific">Sorghum bicolor</name>
    <name type="common">Sorghum</name>
    <name type="synonym">Sorghum vulgare</name>
    <dbReference type="NCBI Taxonomy" id="4558"/>
    <lineage>
        <taxon>Eukaryota</taxon>
        <taxon>Viridiplantae</taxon>
        <taxon>Streptophyta</taxon>
        <taxon>Embryophyta</taxon>
        <taxon>Tracheophyta</taxon>
        <taxon>Spermatophyta</taxon>
        <taxon>Magnoliopsida</taxon>
        <taxon>Liliopsida</taxon>
        <taxon>Poales</taxon>
        <taxon>Poaceae</taxon>
        <taxon>PACMAD clade</taxon>
        <taxon>Panicoideae</taxon>
        <taxon>Andropogonodae</taxon>
        <taxon>Andropogoneae</taxon>
        <taxon>Sorghinae</taxon>
        <taxon>Sorghum</taxon>
    </lineage>
</organism>
<evidence type="ECO:0000313" key="2">
    <source>
        <dbReference type="Proteomes" id="UP000000768"/>
    </source>
</evidence>
<sequence>MNNGVRDGFNTLVVLGAWTLWKARNDMVFNGIIPRVDRIFILVHEESELWILAGAKGLGALYSPVTTGK</sequence>
<proteinExistence type="predicted"/>
<dbReference type="EMBL" id="CM000760">
    <property type="protein sequence ID" value="OQU92936.1"/>
    <property type="molecule type" value="Genomic_DNA"/>
</dbReference>
<dbReference type="Gramene" id="OQU92936">
    <property type="protein sequence ID" value="OQU92936"/>
    <property type="gene ID" value="SORBI_3001G441350"/>
</dbReference>
<dbReference type="AlphaFoldDB" id="A0A1Z5SAU7"/>
<name>A0A1Z5SAU7_SORBI</name>
<gene>
    <name evidence="1" type="ORF">SORBI_3001G441350</name>
</gene>